<dbReference type="InterPro" id="IPR050613">
    <property type="entry name" value="Sec_Metabolite_Reg"/>
</dbReference>
<keyword evidence="7" id="KW-1185">Reference proteome</keyword>
<evidence type="ECO:0000256" key="3">
    <source>
        <dbReference type="ARBA" id="ARBA00023242"/>
    </source>
</evidence>
<feature type="compositionally biased region" description="Polar residues" evidence="4">
    <location>
        <begin position="628"/>
        <end position="637"/>
    </location>
</feature>
<dbReference type="SUPFAM" id="SSF57701">
    <property type="entry name" value="Zn2/Cys6 DNA-binding domain"/>
    <property type="match status" value="1"/>
</dbReference>
<feature type="region of interest" description="Disordered" evidence="4">
    <location>
        <begin position="1"/>
        <end position="33"/>
    </location>
</feature>
<feature type="domain" description="Zn(2)-C6 fungal-type" evidence="5">
    <location>
        <begin position="36"/>
        <end position="68"/>
    </location>
</feature>
<organism evidence="6 7">
    <name type="scientific">Rhodotorula diobovata</name>
    <dbReference type="NCBI Taxonomy" id="5288"/>
    <lineage>
        <taxon>Eukaryota</taxon>
        <taxon>Fungi</taxon>
        <taxon>Dikarya</taxon>
        <taxon>Basidiomycota</taxon>
        <taxon>Pucciniomycotina</taxon>
        <taxon>Microbotryomycetes</taxon>
        <taxon>Sporidiobolales</taxon>
        <taxon>Sporidiobolaceae</taxon>
        <taxon>Rhodotorula</taxon>
    </lineage>
</organism>
<proteinExistence type="predicted"/>
<dbReference type="PROSITE" id="PS00463">
    <property type="entry name" value="ZN2_CY6_FUNGAL_1"/>
    <property type="match status" value="1"/>
</dbReference>
<evidence type="ECO:0000313" key="7">
    <source>
        <dbReference type="Proteomes" id="UP000311382"/>
    </source>
</evidence>
<protein>
    <recommendedName>
        <fullName evidence="5">Zn(2)-C6 fungal-type domain-containing protein</fullName>
    </recommendedName>
</protein>
<name>A0A5C5G0R7_9BASI</name>
<keyword evidence="3" id="KW-0539">Nucleus</keyword>
<dbReference type="PANTHER" id="PTHR31001">
    <property type="entry name" value="UNCHARACTERIZED TRANSCRIPTIONAL REGULATORY PROTEIN"/>
    <property type="match status" value="1"/>
</dbReference>
<feature type="region of interest" description="Disordered" evidence="4">
    <location>
        <begin position="102"/>
        <end position="146"/>
    </location>
</feature>
<dbReference type="InterPro" id="IPR007219">
    <property type="entry name" value="XnlR_reg_dom"/>
</dbReference>
<feature type="compositionally biased region" description="Pro residues" evidence="4">
    <location>
        <begin position="108"/>
        <end position="124"/>
    </location>
</feature>
<dbReference type="CDD" id="cd00067">
    <property type="entry name" value="GAL4"/>
    <property type="match status" value="1"/>
</dbReference>
<dbReference type="OrthoDB" id="3364175at2759"/>
<dbReference type="Pfam" id="PF00172">
    <property type="entry name" value="Zn_clus"/>
    <property type="match status" value="1"/>
</dbReference>
<dbReference type="InterPro" id="IPR001138">
    <property type="entry name" value="Zn2Cys6_DnaBD"/>
</dbReference>
<dbReference type="GO" id="GO:0006351">
    <property type="term" value="P:DNA-templated transcription"/>
    <property type="evidence" value="ECO:0007669"/>
    <property type="project" value="InterPro"/>
</dbReference>
<dbReference type="PROSITE" id="PS50048">
    <property type="entry name" value="ZN2_CY6_FUNGAL_2"/>
    <property type="match status" value="1"/>
</dbReference>
<dbReference type="GO" id="GO:0003677">
    <property type="term" value="F:DNA binding"/>
    <property type="evidence" value="ECO:0007669"/>
    <property type="project" value="InterPro"/>
</dbReference>
<evidence type="ECO:0000256" key="2">
    <source>
        <dbReference type="ARBA" id="ARBA00022723"/>
    </source>
</evidence>
<comment type="caution">
    <text evidence="6">The sequence shown here is derived from an EMBL/GenBank/DDBJ whole genome shotgun (WGS) entry which is preliminary data.</text>
</comment>
<reference evidence="6 7" key="1">
    <citation type="submission" date="2019-03" db="EMBL/GenBank/DDBJ databases">
        <title>Rhodosporidium diobovatum UCD-FST 08-225 genome sequencing, assembly, and annotation.</title>
        <authorList>
            <person name="Fakankun I.U."/>
            <person name="Fristensky B."/>
            <person name="Levin D.B."/>
        </authorList>
    </citation>
    <scope>NUCLEOTIDE SEQUENCE [LARGE SCALE GENOMIC DNA]</scope>
    <source>
        <strain evidence="6 7">UCD-FST 08-225</strain>
    </source>
</reference>
<dbReference type="Gene3D" id="4.10.240.10">
    <property type="entry name" value="Zn(2)-C6 fungal-type DNA-binding domain"/>
    <property type="match status" value="1"/>
</dbReference>
<dbReference type="STRING" id="5288.A0A5C5G0R7"/>
<dbReference type="InterPro" id="IPR036864">
    <property type="entry name" value="Zn2-C6_fun-type_DNA-bd_sf"/>
</dbReference>
<evidence type="ECO:0000256" key="1">
    <source>
        <dbReference type="ARBA" id="ARBA00004123"/>
    </source>
</evidence>
<evidence type="ECO:0000259" key="5">
    <source>
        <dbReference type="PROSITE" id="PS50048"/>
    </source>
</evidence>
<keyword evidence="2" id="KW-0479">Metal-binding</keyword>
<dbReference type="PANTHER" id="PTHR31001:SF89">
    <property type="entry name" value="ZN(2)-C6 FUNGAL-TYPE DOMAIN-CONTAINING PROTEIN"/>
    <property type="match status" value="1"/>
</dbReference>
<dbReference type="EMBL" id="SOZI01000021">
    <property type="protein sequence ID" value="TNY22678.1"/>
    <property type="molecule type" value="Genomic_DNA"/>
</dbReference>
<feature type="region of interest" description="Disordered" evidence="4">
    <location>
        <begin position="620"/>
        <end position="646"/>
    </location>
</feature>
<dbReference type="GO" id="GO:0000981">
    <property type="term" value="F:DNA-binding transcription factor activity, RNA polymerase II-specific"/>
    <property type="evidence" value="ECO:0007669"/>
    <property type="project" value="InterPro"/>
</dbReference>
<gene>
    <name evidence="6" type="ORF">DMC30DRAFT_122051</name>
</gene>
<dbReference type="GO" id="GO:0005634">
    <property type="term" value="C:nucleus"/>
    <property type="evidence" value="ECO:0007669"/>
    <property type="project" value="UniProtKB-SubCell"/>
</dbReference>
<dbReference type="AlphaFoldDB" id="A0A5C5G0R7"/>
<evidence type="ECO:0000313" key="6">
    <source>
        <dbReference type="EMBL" id="TNY22678.1"/>
    </source>
</evidence>
<dbReference type="Proteomes" id="UP000311382">
    <property type="component" value="Unassembled WGS sequence"/>
</dbReference>
<feature type="compositionally biased region" description="Basic and acidic residues" evidence="4">
    <location>
        <begin position="1"/>
        <end position="12"/>
    </location>
</feature>
<dbReference type="CDD" id="cd12148">
    <property type="entry name" value="fungal_TF_MHR"/>
    <property type="match status" value="1"/>
</dbReference>
<dbReference type="GO" id="GO:0008270">
    <property type="term" value="F:zinc ion binding"/>
    <property type="evidence" value="ECO:0007669"/>
    <property type="project" value="InterPro"/>
</dbReference>
<dbReference type="Pfam" id="PF04082">
    <property type="entry name" value="Fungal_trans"/>
    <property type="match status" value="1"/>
</dbReference>
<evidence type="ECO:0000256" key="4">
    <source>
        <dbReference type="SAM" id="MobiDB-lite"/>
    </source>
</evidence>
<sequence>MAKRRRDDDDYAPRASRGRSKGGSPRPAVPGRGTVACLQCRTRKSTCSLTGPACEGCQHRGEGDACSFQALLWIDNPEDLPSRQLKRKLDRLEELMQSISADTAGPPLAAPSPALAPAPSPAPCERPRASSAPVPGGLPTSQPSAAFGDVARDRAVDTLTRRILGGNDVPELGSLGLDSVSLSATEAPNPPLPFYAMPTPASLHASVSPEEYERTVAAVMPTLAQAQLCLSAFFALANPLFRLVHAPTFLAECDTFWRTRAMPEPAWLGTYLVASGLGLMLSPDTGAANQHVVPSGPAKELLARTWVDAGRRVLANDALVQPTVESTRTFCLLLMWWMVEGGRYLEASLALSANIVSGLFDLQLNRDPSEVAPHLSPVEANLRRRLFWTLYAFESIARPMLGKSWQPFDESEISVEFPADWVAGEADAADSLPAAHAQAGVLNFRISKALTTRKGTSQEEVAQILDELDQFLEVHGDDAFVAAAARYSYQRLHRFAARAGFTTDVQDRHAAKHLGDLFSSVASAEMRDPAAAPFILLRILAAAITLAVDLNGMPLAFADTTPNRRELSELVHFVSTRAMVPKVTSMARRAVAVIEHLVHRPGQYHQVLLGPAFGPASTSDVSLASSSELPTPSTASTAPEDFKAHSFSDPPVYHPQHFFVEQLAPPSPPVENAPQPRAALMGPPLSSGPMGTAQPFRTSRPALSLFTTVAPPASSTKALTPLAVSPWIDAAITPSRYAGDFLWPQL</sequence>
<feature type="region of interest" description="Disordered" evidence="4">
    <location>
        <begin position="663"/>
        <end position="697"/>
    </location>
</feature>
<comment type="subcellular location">
    <subcellularLocation>
        <location evidence="1">Nucleus</location>
    </subcellularLocation>
</comment>
<accession>A0A5C5G0R7</accession>